<keyword evidence="4 10" id="KW-0547">Nucleotide-binding</keyword>
<dbReference type="InterPro" id="IPR001095">
    <property type="entry name" value="Acetyl_CoA_COase_a_su"/>
</dbReference>
<dbReference type="GO" id="GO:0006633">
    <property type="term" value="P:fatty acid biosynthetic process"/>
    <property type="evidence" value="ECO:0007669"/>
    <property type="project" value="UniProtKB-KW"/>
</dbReference>
<dbReference type="AlphaFoldDB" id="A0A6V8NEZ6"/>
<keyword evidence="2 10" id="KW-0444">Lipid biosynthesis</keyword>
<dbReference type="GO" id="GO:2001295">
    <property type="term" value="P:malonyl-CoA biosynthetic process"/>
    <property type="evidence" value="ECO:0007669"/>
    <property type="project" value="UniProtKB-UniRule"/>
</dbReference>
<evidence type="ECO:0000256" key="7">
    <source>
        <dbReference type="ARBA" id="ARBA00023098"/>
    </source>
</evidence>
<keyword evidence="10" id="KW-0963">Cytoplasm</keyword>
<keyword evidence="5 10" id="KW-0276">Fatty acid metabolism</keyword>
<comment type="similarity">
    <text evidence="10">Belongs to the AccA family.</text>
</comment>
<evidence type="ECO:0000256" key="9">
    <source>
        <dbReference type="ARBA" id="ARBA00049152"/>
    </source>
</evidence>
<dbReference type="Gene3D" id="3.90.226.10">
    <property type="entry name" value="2-enoyl-CoA Hydratase, Chain A, domain 1"/>
    <property type="match status" value="1"/>
</dbReference>
<comment type="caution">
    <text evidence="12">The sequence shown here is derived from an EMBL/GenBank/DDBJ whole genome shotgun (WGS) entry which is preliminary data.</text>
</comment>
<dbReference type="Proteomes" id="UP000574717">
    <property type="component" value="Unassembled WGS sequence"/>
</dbReference>
<evidence type="ECO:0000313" key="12">
    <source>
        <dbReference type="EMBL" id="GFP18637.1"/>
    </source>
</evidence>
<dbReference type="GO" id="GO:0016743">
    <property type="term" value="F:carboxyl- or carbamoyltransferase activity"/>
    <property type="evidence" value="ECO:0007669"/>
    <property type="project" value="UniProtKB-UniRule"/>
</dbReference>
<keyword evidence="7 10" id="KW-0443">Lipid metabolism</keyword>
<evidence type="ECO:0000256" key="5">
    <source>
        <dbReference type="ARBA" id="ARBA00022832"/>
    </source>
</evidence>
<dbReference type="NCBIfam" id="NF004344">
    <property type="entry name" value="PRK05724.1"/>
    <property type="match status" value="1"/>
</dbReference>
<evidence type="ECO:0000256" key="6">
    <source>
        <dbReference type="ARBA" id="ARBA00022840"/>
    </source>
</evidence>
<evidence type="ECO:0000256" key="4">
    <source>
        <dbReference type="ARBA" id="ARBA00022741"/>
    </source>
</evidence>
<sequence>MPLMPGVHLDGMVAKIYKQIRELLSRTSPQKEAWRTVKLARHPKRPQTLDYIEKLFPRFNELKGDRRYGEDPAIVGGFAEFEHRTIMAIGHQKGKDTKDKIFRNFGMPNPEGYRKAVRLMRVAERYGLPIVTFIDTPGAYPGLEAEERGQGEAIAYCLGTMASLNVPTVAVLIGEGGSGGALALGLADRVLMLRNAFYSVISPEGCAAILWKDAKQATLAAEALKLTSEDLLRFRVIDEIIDEPRGGAHKHLDQVVRNLSGALSRHLQELEVLSTAELKKQRFAKYENMGREYINGLEES</sequence>
<comment type="subcellular location">
    <subcellularLocation>
        <location evidence="10">Cytoplasm</location>
    </subcellularLocation>
</comment>
<dbReference type="PANTHER" id="PTHR42853:SF3">
    <property type="entry name" value="ACETYL-COENZYME A CARBOXYLASE CARBOXYL TRANSFERASE SUBUNIT ALPHA, CHLOROPLASTIC"/>
    <property type="match status" value="1"/>
</dbReference>
<keyword evidence="3 10" id="KW-0808">Transferase</keyword>
<keyword evidence="6 10" id="KW-0067">ATP-binding</keyword>
<dbReference type="NCBIfam" id="NF041504">
    <property type="entry name" value="AccA_sub"/>
    <property type="match status" value="1"/>
</dbReference>
<dbReference type="UniPathway" id="UPA00655">
    <property type="reaction ID" value="UER00711"/>
</dbReference>
<evidence type="ECO:0000256" key="2">
    <source>
        <dbReference type="ARBA" id="ARBA00022516"/>
    </source>
</evidence>
<evidence type="ECO:0000256" key="10">
    <source>
        <dbReference type="HAMAP-Rule" id="MF_00823"/>
    </source>
</evidence>
<dbReference type="GO" id="GO:0009317">
    <property type="term" value="C:acetyl-CoA carboxylase complex"/>
    <property type="evidence" value="ECO:0007669"/>
    <property type="project" value="InterPro"/>
</dbReference>
<evidence type="ECO:0000256" key="8">
    <source>
        <dbReference type="ARBA" id="ARBA00023160"/>
    </source>
</evidence>
<comment type="catalytic activity">
    <reaction evidence="9 10">
        <text>N(6)-carboxybiotinyl-L-lysyl-[protein] + acetyl-CoA = N(6)-biotinyl-L-lysyl-[protein] + malonyl-CoA</text>
        <dbReference type="Rhea" id="RHEA:54728"/>
        <dbReference type="Rhea" id="RHEA-COMP:10505"/>
        <dbReference type="Rhea" id="RHEA-COMP:10506"/>
        <dbReference type="ChEBI" id="CHEBI:57288"/>
        <dbReference type="ChEBI" id="CHEBI:57384"/>
        <dbReference type="ChEBI" id="CHEBI:83144"/>
        <dbReference type="ChEBI" id="CHEBI:83145"/>
        <dbReference type="EC" id="2.1.3.15"/>
    </reaction>
</comment>
<accession>A0A6V8NEZ6</accession>
<reference evidence="12 13" key="1">
    <citation type="journal article" date="2020" name="Front. Microbiol.">
        <title>Single-cell genomics of novel Actinobacteria with the Wood-Ljungdahl pathway discovered in a serpentinizing system.</title>
        <authorList>
            <person name="Merino N."/>
            <person name="Kawai M."/>
            <person name="Boyd E.S."/>
            <person name="Colman D.R."/>
            <person name="McGlynn S.E."/>
            <person name="Nealson K.H."/>
            <person name="Kurokawa K."/>
            <person name="Hongoh Y."/>
        </authorList>
    </citation>
    <scope>NUCLEOTIDE SEQUENCE [LARGE SCALE GENOMIC DNA]</scope>
    <source>
        <strain evidence="12 13">S03</strain>
    </source>
</reference>
<comment type="subunit">
    <text evidence="10">Acetyl-CoA carboxylase is a heterohexamer composed of biotin carboxyl carrier protein (AccB), biotin carboxylase (AccC) and two subunits each of ACCase subunit alpha (AccA) and ACCase subunit beta (AccD).</text>
</comment>
<organism evidence="12 13">
    <name type="scientific">Candidatus Hakubella thermalkaliphila</name>
    <dbReference type="NCBI Taxonomy" id="2754717"/>
    <lineage>
        <taxon>Bacteria</taxon>
        <taxon>Bacillati</taxon>
        <taxon>Actinomycetota</taxon>
        <taxon>Actinomycetota incertae sedis</taxon>
        <taxon>Candidatus Hakubellales</taxon>
        <taxon>Candidatus Hakubellaceae</taxon>
        <taxon>Candidatus Hakubella</taxon>
    </lineage>
</organism>
<dbReference type="NCBIfam" id="TIGR00513">
    <property type="entry name" value="accA"/>
    <property type="match status" value="1"/>
</dbReference>
<gene>
    <name evidence="10" type="primary">accA</name>
    <name evidence="12" type="ORF">HKBW3S03_00142</name>
</gene>
<dbReference type="HAMAP" id="MF_00823">
    <property type="entry name" value="AcetylCoA_CT_alpha"/>
    <property type="match status" value="1"/>
</dbReference>
<evidence type="ECO:0000256" key="1">
    <source>
        <dbReference type="ARBA" id="ARBA00004956"/>
    </source>
</evidence>
<name>A0A6V8NEZ6_9ACTN</name>
<dbReference type="GO" id="GO:0005524">
    <property type="term" value="F:ATP binding"/>
    <property type="evidence" value="ECO:0007669"/>
    <property type="project" value="UniProtKB-KW"/>
</dbReference>
<dbReference type="Pfam" id="PF03255">
    <property type="entry name" value="ACCA"/>
    <property type="match status" value="1"/>
</dbReference>
<feature type="domain" description="CoA carboxyltransferase C-terminal" evidence="11">
    <location>
        <begin position="15"/>
        <end position="269"/>
    </location>
</feature>
<evidence type="ECO:0000259" key="11">
    <source>
        <dbReference type="PROSITE" id="PS50989"/>
    </source>
</evidence>
<dbReference type="EC" id="2.1.3.15" evidence="10"/>
<dbReference type="GO" id="GO:0003989">
    <property type="term" value="F:acetyl-CoA carboxylase activity"/>
    <property type="evidence" value="ECO:0007669"/>
    <property type="project" value="InterPro"/>
</dbReference>
<proteinExistence type="inferred from homology"/>
<dbReference type="PROSITE" id="PS50989">
    <property type="entry name" value="COA_CT_CTER"/>
    <property type="match status" value="1"/>
</dbReference>
<dbReference type="InterPro" id="IPR011763">
    <property type="entry name" value="COA_CT_C"/>
</dbReference>
<keyword evidence="8 10" id="KW-0275">Fatty acid biosynthesis</keyword>
<dbReference type="PRINTS" id="PR01069">
    <property type="entry name" value="ACCCTRFRASEA"/>
</dbReference>
<comment type="pathway">
    <text evidence="1 10">Lipid metabolism; malonyl-CoA biosynthesis; malonyl-CoA from acetyl-CoA: step 1/1.</text>
</comment>
<dbReference type="PANTHER" id="PTHR42853">
    <property type="entry name" value="ACETYL-COENZYME A CARBOXYLASE CARBOXYL TRANSFERASE SUBUNIT ALPHA"/>
    <property type="match status" value="1"/>
</dbReference>
<dbReference type="SUPFAM" id="SSF52096">
    <property type="entry name" value="ClpP/crotonase"/>
    <property type="match status" value="1"/>
</dbReference>
<protein>
    <recommendedName>
        <fullName evidence="10">Acetyl-coenzyme A carboxylase carboxyl transferase subunit alpha</fullName>
        <shortName evidence="10">ACCase subunit alpha</shortName>
        <shortName evidence="10">Acetyl-CoA carboxylase carboxyltransferase subunit alpha</shortName>
        <ecNumber evidence="10">2.1.3.15</ecNumber>
    </recommendedName>
</protein>
<dbReference type="RefSeq" id="WP_407079629.1">
    <property type="nucleotide sequence ID" value="NZ_BLRU01000005.1"/>
</dbReference>
<dbReference type="InterPro" id="IPR029045">
    <property type="entry name" value="ClpP/crotonase-like_dom_sf"/>
</dbReference>
<evidence type="ECO:0000313" key="13">
    <source>
        <dbReference type="Proteomes" id="UP000574717"/>
    </source>
</evidence>
<evidence type="ECO:0000256" key="3">
    <source>
        <dbReference type="ARBA" id="ARBA00022679"/>
    </source>
</evidence>
<comment type="function">
    <text evidence="10">Component of the acetyl coenzyme A carboxylase (ACC) complex. First, biotin carboxylase catalyzes the carboxylation of biotin on its carrier protein (BCCP) and then the CO(2) group is transferred by the carboxyltransferase to acetyl-CoA to form malonyl-CoA.</text>
</comment>
<dbReference type="EMBL" id="BLRU01000005">
    <property type="protein sequence ID" value="GFP18637.1"/>
    <property type="molecule type" value="Genomic_DNA"/>
</dbReference>